<evidence type="ECO:0000313" key="1">
    <source>
        <dbReference type="EMBL" id="CAI8016451.1"/>
    </source>
</evidence>
<proteinExistence type="predicted"/>
<feature type="non-terminal residue" evidence="1">
    <location>
        <position position="308"/>
    </location>
</feature>
<dbReference type="Proteomes" id="UP001174909">
    <property type="component" value="Unassembled WGS sequence"/>
</dbReference>
<dbReference type="PANTHER" id="PTHR11319:SF35">
    <property type="entry name" value="OUTER MEMBRANE PROTEIN PMPC-RELATED"/>
    <property type="match status" value="1"/>
</dbReference>
<name>A0AA35WGI2_GEOBA</name>
<dbReference type="InterPro" id="IPR011050">
    <property type="entry name" value="Pectin_lyase_fold/virulence"/>
</dbReference>
<sequence length="308" mass="33921">MKFPVALYFLSCQNINLTRVTISDSSGTGLAVYATGGQNHFQDCTLTNNGSPDNNTYPSGGGMYIEFPFCSPYHPGECKSDKARISNDFVTTSARYIITKCEFKGNTAHMWHPINYQYLLPQPTNHLSFGSGGGLSVIFSRANDSVATVTECLFQNNKAEWGGGAAIEFQGMSWNNTFVMESCRFLNNTVPTEPSTAKVRGGGGLKLTFTSDFDDLMMAHNNMSFNNCTFRNNTGYWGGGILLRAVREQQRAKPTNTIEFYNCSWIENVGRVGSAMDIAVWGPALVGASLTPRFTDCTFRGNNDIFNF</sequence>
<dbReference type="PANTHER" id="PTHR11319">
    <property type="entry name" value="G PROTEIN-COUPLED RECEPTOR-RELATED"/>
    <property type="match status" value="1"/>
</dbReference>
<dbReference type="SUPFAM" id="SSF51126">
    <property type="entry name" value="Pectin lyase-like"/>
    <property type="match status" value="1"/>
</dbReference>
<dbReference type="SMART" id="SM00710">
    <property type="entry name" value="PbH1"/>
    <property type="match status" value="5"/>
</dbReference>
<organism evidence="1 2">
    <name type="scientific">Geodia barretti</name>
    <name type="common">Barrett's horny sponge</name>
    <dbReference type="NCBI Taxonomy" id="519541"/>
    <lineage>
        <taxon>Eukaryota</taxon>
        <taxon>Metazoa</taxon>
        <taxon>Porifera</taxon>
        <taxon>Demospongiae</taxon>
        <taxon>Heteroscleromorpha</taxon>
        <taxon>Tetractinellida</taxon>
        <taxon>Astrophorina</taxon>
        <taxon>Geodiidae</taxon>
        <taxon>Geodia</taxon>
    </lineage>
</organism>
<dbReference type="AlphaFoldDB" id="A0AA35WGI2"/>
<evidence type="ECO:0000313" key="2">
    <source>
        <dbReference type="Proteomes" id="UP001174909"/>
    </source>
</evidence>
<dbReference type="InterPro" id="IPR012334">
    <property type="entry name" value="Pectin_lyas_fold"/>
</dbReference>
<accession>A0AA35WGI2</accession>
<keyword evidence="2" id="KW-1185">Reference proteome</keyword>
<comment type="caution">
    <text evidence="1">The sequence shown here is derived from an EMBL/GenBank/DDBJ whole genome shotgun (WGS) entry which is preliminary data.</text>
</comment>
<reference evidence="1" key="1">
    <citation type="submission" date="2023-03" db="EMBL/GenBank/DDBJ databases">
        <authorList>
            <person name="Steffen K."/>
            <person name="Cardenas P."/>
        </authorList>
    </citation>
    <scope>NUCLEOTIDE SEQUENCE</scope>
</reference>
<dbReference type="InterPro" id="IPR006626">
    <property type="entry name" value="PbH1"/>
</dbReference>
<dbReference type="Gene3D" id="2.160.20.10">
    <property type="entry name" value="Single-stranded right-handed beta-helix, Pectin lyase-like"/>
    <property type="match status" value="1"/>
</dbReference>
<protein>
    <submittedName>
        <fullName evidence="1">Uncharacterized protein</fullName>
    </submittedName>
</protein>
<dbReference type="EMBL" id="CASHTH010001530">
    <property type="protein sequence ID" value="CAI8016451.1"/>
    <property type="molecule type" value="Genomic_DNA"/>
</dbReference>
<gene>
    <name evidence="1" type="ORF">GBAR_LOCUS10094</name>
</gene>